<feature type="compositionally biased region" description="Basic and acidic residues" evidence="1">
    <location>
        <begin position="1208"/>
        <end position="1234"/>
    </location>
</feature>
<dbReference type="EMBL" id="CP119935">
    <property type="protein sequence ID" value="WFD02721.1"/>
    <property type="molecule type" value="Genomic_DNA"/>
</dbReference>
<feature type="compositionally biased region" description="Basic and acidic residues" evidence="1">
    <location>
        <begin position="209"/>
        <end position="223"/>
    </location>
</feature>
<feature type="compositionally biased region" description="Polar residues" evidence="1">
    <location>
        <begin position="686"/>
        <end position="695"/>
    </location>
</feature>
<feature type="region of interest" description="Disordered" evidence="1">
    <location>
        <begin position="2082"/>
        <end position="2232"/>
    </location>
</feature>
<feature type="compositionally biased region" description="Polar residues" evidence="1">
    <location>
        <begin position="127"/>
        <end position="137"/>
    </location>
</feature>
<feature type="compositionally biased region" description="Low complexity" evidence="1">
    <location>
        <begin position="2186"/>
        <end position="2201"/>
    </location>
</feature>
<feature type="compositionally biased region" description="Low complexity" evidence="1">
    <location>
        <begin position="1006"/>
        <end position="1022"/>
    </location>
</feature>
<accession>A0AAF0IW70</accession>
<feature type="compositionally biased region" description="Pro residues" evidence="1">
    <location>
        <begin position="1344"/>
        <end position="1365"/>
    </location>
</feature>
<feature type="compositionally biased region" description="Low complexity" evidence="1">
    <location>
        <begin position="1726"/>
        <end position="1748"/>
    </location>
</feature>
<feature type="compositionally biased region" description="Low complexity" evidence="1">
    <location>
        <begin position="846"/>
        <end position="857"/>
    </location>
</feature>
<protein>
    <submittedName>
        <fullName evidence="2">Uncharacterized protein</fullName>
    </submittedName>
</protein>
<feature type="compositionally biased region" description="Low complexity" evidence="1">
    <location>
        <begin position="331"/>
        <end position="356"/>
    </location>
</feature>
<feature type="region of interest" description="Disordered" evidence="1">
    <location>
        <begin position="1674"/>
        <end position="1913"/>
    </location>
</feature>
<feature type="compositionally biased region" description="Polar residues" evidence="1">
    <location>
        <begin position="1683"/>
        <end position="1695"/>
    </location>
</feature>
<dbReference type="Proteomes" id="UP001214603">
    <property type="component" value="Chromosome 2"/>
</dbReference>
<feature type="compositionally biased region" description="Acidic residues" evidence="1">
    <location>
        <begin position="522"/>
        <end position="531"/>
    </location>
</feature>
<feature type="region of interest" description="Disordered" evidence="1">
    <location>
        <begin position="2313"/>
        <end position="2486"/>
    </location>
</feature>
<feature type="compositionally biased region" description="Basic and acidic residues" evidence="1">
    <location>
        <begin position="1023"/>
        <end position="1033"/>
    </location>
</feature>
<feature type="compositionally biased region" description="Low complexity" evidence="1">
    <location>
        <begin position="1603"/>
        <end position="1618"/>
    </location>
</feature>
<sequence>MALFSELKRGKNKKAGQAASSKAENAAKNAKNEAKGKASGASKINDAGAADAARQDATALKGKAPDTSMLQPPNAPALKNNSTSALVGKDGAPVDSKTPGAEVAESAAPGHSRSHSLDLRRRLRMPSASSLGGKQNNSSKPSGGGFSPFRRKSSKNMTDNASSSTVDLLNTPNSKMGGSASQNTTPGSTKARAPANESIPPVPTIPAFMREKDSSTTAEKEKNSMLMPSPEGLDSDKSQASTAKAPGHPGALVQPAPMPLSSSAAKPPAAASQPANVSESTPQQPASGPQTTPAPKNGVPVGRAAPVSPPVPILVNPESGKPEAPVSRMEPSSPAPVSTTAAPAAASGAAPSIAGALLYGSGQPRTPAAETQSRTVSSPTTASTATPSKSAAAAPAPFAASSDILSYLKSTSPSKATATGAAPPSSVSPERSTILPSYLQAQRREEIEASRSADKTTVERPGSEATTPVKPVTPAKQTTPVQQETPAKQVAPVQQATPVTSTTPIKATSPAPPTSRYASALAEEDDGEEVAEDARSMISSVDGTVESMAVTLPMHDAQEYLDTPSASVMHGYAPELKSARTAPAPPVETVGEAAPRSTDEPVPAAHEDEANKAGLFGGLGALASAGISMLYPGGGGHPSGAHEPGTDTPTATLPVRQEPSTEEPEAPITAPTATMAERPVQAEPRNATSKTSSFPPSRPLAGFPLAPSADKSAPAARSPTSAEKGKGKAVDEPLEAAEVPMSAPEIPSSKGDLAGMLTDTTPLPAAPESLDLPAAKQADAKEPLEPLTVPADVPAEVAETEAEAEREEQAKLDAEASQPSIKTKDFRTAVSGQQRSARGKHVDVPAANDAADQDLAAVPASDRAAGAPQDVAAPTSATEPRPTELPPKDAPLSKAKADESPVAIPKKNFSLGTPTKRDGAAEPVTEKPAMPSEDAVAQQPSMTPAQTPSKQTSMTPKTMASVETPSKHADAETSFNETANESPSKHTPMNPEVPSKDLTEVPTQDAPAEPAAAPAPAAASAEPPKEHEADQNERSLLTEATEAVGAGVGGAAAGLASGMAYLKNATLGPRADPNALESAKETEAPRVTEAAPVSREEAAPLPSATTQRTALPPYLPSYLSGTGVVSREASKAPAEMPAAAPVATETKRPEPSAAEAAPAAPEPVPVPEPVKPSPANKAKPETLLMEPHKSAPAEPETEASAAPGTKAEPPKAEPPKVEPPKAEPPKSEPPKVEPPKAQPPKVEPPKAQPPKAEPPKAQPPKVEPPKTQPPKAAAKDAESVQPRSEAAESATNAGEESKRSSRRKSKRFSLDGTRNSGLFANVPFLSRHAKRGSASSNVPEPEPEAPAPAPAPAPVPVPAPAPRPEVPQKDPSRASALHALSGVSMREATAHQNKPLPGTEMPRPAATAPMSQPVKEAASVPSATGPSMPAAAAGASAPSFVPGQIVSSGSSPMPIAMTPLSMRDAENPTASAQPAVVEGVGAQRPASHRASALQRDWEAVNEARPEPSAPQAAPPKPASHVKADLEKVAEKRPDLRETAPAEAHHGAGGHDLKHDLSVLTHTRPDLSEPTHDVPHGATHGAAPPVAEPTHPAVPPVSEPTRTAVPPAAEPMHAAPAVPTGTALGAPVTQRDAAPSVPPSSAAAPASHEPSHDVQHGLEALAMTRPDMSEIKPSELVPARQEATEQTMHNLETIATTRPDLTETDDAPAQPTSHAAPQPTAEPVPVPVSVAPPTTQSAAPAPSSQLALPRYISRETELSTAPSMGYARSLDKPASVQVTPVDQPAPPTTYAPPEPAQPKYVWSAEQSTASSHAQPTYARSLDQPSAASAPAPPTPVAVAVPTPASSAAPSYDTYPRYLQTVPEGEEQTLGEDDSRDRSGRYADAGEHPAAPVPVAVPAPVSKTSDVREEPRVLRGSAAYDPGAIARFIDAMDESDYPRAVARASSLGVPMSEIPSDRPGDKGAAAPATERAAPSDEPLRPSERFAGKGVQWNSDDWLRKKPHTAETPQTSDLDAFLKARRQFKPQFKTQPIQPPVPPKDTRTTPAAPAGGARLSRMSSTGSGHLFDKFLASDLDPIDTHLFDLDELEQQHKVKTTPVLPSEPEMDKREMSLPLPPLPSEAEDEAPTHRETYEAPARREAPVQTAPPVPESVESEPYDQFGGGRPLYEIEEERQREAEEEAPPKPVEKPAAPAQAPQAYDAPQSYDTQAYDAYGQPTYGQPSYDAYGQPTYDQQAYDQQAYDAYGQQAYDQQAYDAAAYGGYDQQAYDYAQYGGYGQGYGSYDQSAYDYAAYDQYGQPYDQYTQQAYEYPQYDQYGRPVDAYGQPVEGYDARGASYEQRKPRVDARASRPEAARAEAPRAPRAQAMQPGQTYESFAQPSYDGYAHASRKRGIPAAHQLSDPRRNADSTLGMDPPMAPAPRTQPTSSPRRAKAGPNPQPAAAPQPKPTAGSVASAPSSSGRHRRQGSGTKRGGRWAALLSNDPLSAARN</sequence>
<feature type="compositionally biased region" description="Polar residues" evidence="1">
    <location>
        <begin position="276"/>
        <end position="294"/>
    </location>
</feature>
<feature type="compositionally biased region" description="Basic and acidic residues" evidence="1">
    <location>
        <begin position="2335"/>
        <end position="2357"/>
    </location>
</feature>
<feature type="compositionally biased region" description="Polar residues" evidence="1">
    <location>
        <begin position="973"/>
        <end position="987"/>
    </location>
</feature>
<feature type="region of interest" description="Disordered" evidence="1">
    <location>
        <begin position="1066"/>
        <end position="1658"/>
    </location>
</feature>
<feature type="region of interest" description="Disordered" evidence="1">
    <location>
        <begin position="577"/>
        <end position="611"/>
    </location>
</feature>
<feature type="compositionally biased region" description="Low complexity" evidence="1">
    <location>
        <begin position="1131"/>
        <end position="1144"/>
    </location>
</feature>
<feature type="compositionally biased region" description="Low complexity" evidence="1">
    <location>
        <begin position="1192"/>
        <end position="1207"/>
    </location>
</feature>
<feature type="compositionally biased region" description="Basic and acidic residues" evidence="1">
    <location>
        <begin position="1521"/>
        <end position="1574"/>
    </location>
</feature>
<feature type="region of interest" description="Disordered" evidence="1">
    <location>
        <begin position="626"/>
        <end position="1041"/>
    </location>
</feature>
<feature type="compositionally biased region" description="Polar residues" evidence="1">
    <location>
        <begin position="2365"/>
        <end position="2375"/>
    </location>
</feature>
<feature type="compositionally biased region" description="Low complexity" evidence="1">
    <location>
        <begin position="1421"/>
        <end position="1439"/>
    </location>
</feature>
<feature type="compositionally biased region" description="Pro residues" evidence="1">
    <location>
        <begin position="1782"/>
        <end position="1795"/>
    </location>
</feature>
<feature type="compositionally biased region" description="Low complexity" evidence="1">
    <location>
        <begin position="1632"/>
        <end position="1647"/>
    </location>
</feature>
<feature type="region of interest" description="Disordered" evidence="1">
    <location>
        <begin position="1"/>
        <end position="396"/>
    </location>
</feature>
<feature type="compositionally biased region" description="Pro residues" evidence="1">
    <location>
        <begin position="2433"/>
        <end position="2443"/>
    </location>
</feature>
<evidence type="ECO:0000313" key="2">
    <source>
        <dbReference type="EMBL" id="WFD02721.1"/>
    </source>
</evidence>
<feature type="compositionally biased region" description="Low complexity" evidence="1">
    <location>
        <begin position="2444"/>
        <end position="2456"/>
    </location>
</feature>
<feature type="region of interest" description="Disordered" evidence="1">
    <location>
        <begin position="411"/>
        <end position="536"/>
    </location>
</feature>
<feature type="compositionally biased region" description="Pro residues" evidence="1">
    <location>
        <begin position="1236"/>
        <end position="1268"/>
    </location>
</feature>
<feature type="compositionally biased region" description="Low complexity" evidence="1">
    <location>
        <begin position="18"/>
        <end position="29"/>
    </location>
</feature>
<feature type="compositionally biased region" description="Basic and acidic residues" evidence="1">
    <location>
        <begin position="1871"/>
        <end position="1885"/>
    </location>
</feature>
<feature type="compositionally biased region" description="Polar residues" evidence="1">
    <location>
        <begin position="475"/>
        <end position="506"/>
    </location>
</feature>
<evidence type="ECO:0000313" key="3">
    <source>
        <dbReference type="Proteomes" id="UP001214603"/>
    </source>
</evidence>
<reference evidence="2" key="1">
    <citation type="submission" date="2023-03" db="EMBL/GenBank/DDBJ databases">
        <title>Mating type loci evolution in Malassezia.</title>
        <authorList>
            <person name="Coelho M.A."/>
        </authorList>
    </citation>
    <scope>NUCLEOTIDE SEQUENCE</scope>
    <source>
        <strain evidence="2">CBS 7876</strain>
    </source>
</reference>
<evidence type="ECO:0000256" key="1">
    <source>
        <dbReference type="SAM" id="MobiDB-lite"/>
    </source>
</evidence>
<feature type="compositionally biased region" description="Low complexity" evidence="1">
    <location>
        <begin position="2041"/>
        <end position="2051"/>
    </location>
</feature>
<feature type="compositionally biased region" description="Low complexity" evidence="1">
    <location>
        <begin position="377"/>
        <end position="396"/>
    </location>
</feature>
<feature type="compositionally biased region" description="Basic and acidic residues" evidence="1">
    <location>
        <begin position="2170"/>
        <end position="2185"/>
    </location>
</feature>
<feature type="compositionally biased region" description="Polar residues" evidence="1">
    <location>
        <begin position="938"/>
        <end position="964"/>
    </location>
</feature>
<feature type="compositionally biased region" description="Polar residues" evidence="1">
    <location>
        <begin position="425"/>
        <end position="435"/>
    </location>
</feature>
<feature type="compositionally biased region" description="Basic and acidic residues" evidence="1">
    <location>
        <begin position="2123"/>
        <end position="2138"/>
    </location>
</feature>
<feature type="compositionally biased region" description="Basic and acidic residues" evidence="1">
    <location>
        <begin position="1495"/>
        <end position="1505"/>
    </location>
</feature>
<organism evidence="2 3">
    <name type="scientific">Malassezia obtusa</name>
    <dbReference type="NCBI Taxonomy" id="76774"/>
    <lineage>
        <taxon>Eukaryota</taxon>
        <taxon>Fungi</taxon>
        <taxon>Dikarya</taxon>
        <taxon>Basidiomycota</taxon>
        <taxon>Ustilaginomycotina</taxon>
        <taxon>Malasseziomycetes</taxon>
        <taxon>Malasseziales</taxon>
        <taxon>Malasseziaceae</taxon>
        <taxon>Malassezia</taxon>
    </lineage>
</organism>
<feature type="compositionally biased region" description="Basic and acidic residues" evidence="1">
    <location>
        <begin position="1971"/>
        <end position="1984"/>
    </location>
</feature>
<feature type="compositionally biased region" description="Low complexity" evidence="1">
    <location>
        <begin position="1835"/>
        <end position="1849"/>
    </location>
</feature>
<feature type="region of interest" description="Disordered" evidence="1">
    <location>
        <begin position="1946"/>
        <end position="2057"/>
    </location>
</feature>
<feature type="compositionally biased region" description="Basic and acidic residues" evidence="1">
    <location>
        <begin position="442"/>
        <end position="462"/>
    </location>
</feature>
<feature type="compositionally biased region" description="Polar residues" evidence="1">
    <location>
        <begin position="1803"/>
        <end position="1813"/>
    </location>
</feature>
<feature type="compositionally biased region" description="Low complexity" evidence="1">
    <location>
        <begin position="259"/>
        <end position="275"/>
    </location>
</feature>
<feature type="compositionally biased region" description="Low complexity" evidence="1">
    <location>
        <begin position="37"/>
        <end position="59"/>
    </location>
</feature>
<name>A0AAF0IW70_9BASI</name>
<keyword evidence="3" id="KW-1185">Reference proteome</keyword>
<feature type="compositionally biased region" description="Polar residues" evidence="1">
    <location>
        <begin position="155"/>
        <end position="188"/>
    </location>
</feature>
<proteinExistence type="predicted"/>
<feature type="compositionally biased region" description="Pro residues" evidence="1">
    <location>
        <begin position="1160"/>
        <end position="1172"/>
    </location>
</feature>
<gene>
    <name evidence="2" type="ORF">MOBT1_001405</name>
</gene>